<dbReference type="InterPro" id="IPR032244">
    <property type="entry name" value="LapD_MoxY_N"/>
</dbReference>
<dbReference type="AlphaFoldDB" id="A0A221KJH5"/>
<evidence type="ECO:0000259" key="17">
    <source>
        <dbReference type="PROSITE" id="PS50109"/>
    </source>
</evidence>
<keyword evidence="8 20" id="KW-0418">Kinase</keyword>
<keyword evidence="4 15" id="KW-0597">Phosphoprotein</keyword>
<evidence type="ECO:0000256" key="1">
    <source>
        <dbReference type="ARBA" id="ARBA00000085"/>
    </source>
</evidence>
<dbReference type="InterPro" id="IPR004358">
    <property type="entry name" value="Sig_transdc_His_kin-like_C"/>
</dbReference>
<keyword evidence="6 16" id="KW-0812">Transmembrane</keyword>
<dbReference type="GO" id="GO:0000155">
    <property type="term" value="F:phosphorelay sensor kinase activity"/>
    <property type="evidence" value="ECO:0007669"/>
    <property type="project" value="InterPro"/>
</dbReference>
<dbReference type="PANTHER" id="PTHR45339">
    <property type="entry name" value="HYBRID SIGNAL TRANSDUCTION HISTIDINE KINASE J"/>
    <property type="match status" value="1"/>
</dbReference>
<dbReference type="Gene3D" id="6.10.340.10">
    <property type="match status" value="1"/>
</dbReference>
<dbReference type="CDD" id="cd16922">
    <property type="entry name" value="HATPase_EvgS-ArcB-TorS-like"/>
    <property type="match status" value="1"/>
</dbReference>
<feature type="domain" description="Histidine kinase" evidence="17">
    <location>
        <begin position="280"/>
        <end position="502"/>
    </location>
</feature>
<dbReference type="Proteomes" id="UP000199729">
    <property type="component" value="Chromosome"/>
</dbReference>
<dbReference type="Pfam" id="PF16448">
    <property type="entry name" value="LapD_MoxY_N"/>
    <property type="match status" value="1"/>
</dbReference>
<evidence type="ECO:0000256" key="5">
    <source>
        <dbReference type="ARBA" id="ARBA00022679"/>
    </source>
</evidence>
<dbReference type="GO" id="GO:0005524">
    <property type="term" value="F:ATP binding"/>
    <property type="evidence" value="ECO:0007669"/>
    <property type="project" value="UniProtKB-KW"/>
</dbReference>
<keyword evidence="7" id="KW-0547">Nucleotide-binding</keyword>
<proteinExistence type="predicted"/>
<dbReference type="SMART" id="SM00388">
    <property type="entry name" value="HisKA"/>
    <property type="match status" value="1"/>
</dbReference>
<evidence type="ECO:0000313" key="21">
    <source>
        <dbReference type="Proteomes" id="UP000199729"/>
    </source>
</evidence>
<evidence type="ECO:0000259" key="19">
    <source>
        <dbReference type="PROSITE" id="PS50885"/>
    </source>
</evidence>
<evidence type="ECO:0000256" key="16">
    <source>
        <dbReference type="SAM" id="Phobius"/>
    </source>
</evidence>
<evidence type="ECO:0000256" key="13">
    <source>
        <dbReference type="ARBA" id="ARBA00058004"/>
    </source>
</evidence>
<dbReference type="PROSITE" id="PS50109">
    <property type="entry name" value="HIS_KIN"/>
    <property type="match status" value="1"/>
</dbReference>
<feature type="transmembrane region" description="Helical" evidence="16">
    <location>
        <begin position="13"/>
        <end position="36"/>
    </location>
</feature>
<evidence type="ECO:0000256" key="3">
    <source>
        <dbReference type="ARBA" id="ARBA00012438"/>
    </source>
</evidence>
<dbReference type="PROSITE" id="PS50110">
    <property type="entry name" value="RESPONSE_REGULATORY"/>
    <property type="match status" value="2"/>
</dbReference>
<dbReference type="CDD" id="cd06225">
    <property type="entry name" value="HAMP"/>
    <property type="match status" value="1"/>
</dbReference>
<dbReference type="SUPFAM" id="SSF55874">
    <property type="entry name" value="ATPase domain of HSP90 chaperone/DNA topoisomerase II/histidine kinase"/>
    <property type="match status" value="1"/>
</dbReference>
<dbReference type="InterPro" id="IPR011006">
    <property type="entry name" value="CheY-like_superfamily"/>
</dbReference>
<dbReference type="CDD" id="cd00082">
    <property type="entry name" value="HisKA"/>
    <property type="match status" value="1"/>
</dbReference>
<evidence type="ECO:0000256" key="4">
    <source>
        <dbReference type="ARBA" id="ARBA00022553"/>
    </source>
</evidence>
<dbReference type="Pfam" id="PF00512">
    <property type="entry name" value="HisKA"/>
    <property type="match status" value="1"/>
</dbReference>
<protein>
    <recommendedName>
        <fullName evidence="14">Virulence sensor protein BvgS</fullName>
        <ecNumber evidence="3">2.7.13.3</ecNumber>
    </recommendedName>
</protein>
<keyword evidence="9" id="KW-0067">ATP-binding</keyword>
<dbReference type="FunFam" id="3.30.565.10:FF:000010">
    <property type="entry name" value="Sensor histidine kinase RcsC"/>
    <property type="match status" value="1"/>
</dbReference>
<feature type="modified residue" description="4-aspartylphosphate" evidence="15">
    <location>
        <position position="718"/>
    </location>
</feature>
<evidence type="ECO:0000256" key="9">
    <source>
        <dbReference type="ARBA" id="ARBA00022840"/>
    </source>
</evidence>
<keyword evidence="21" id="KW-1185">Reference proteome</keyword>
<dbReference type="InterPro" id="IPR003660">
    <property type="entry name" value="HAMP_dom"/>
</dbReference>
<comment type="subcellular location">
    <subcellularLocation>
        <location evidence="2">Membrane</location>
    </subcellularLocation>
</comment>
<dbReference type="KEGG" id="vff:VITFI_CDS3236"/>
<evidence type="ECO:0000256" key="2">
    <source>
        <dbReference type="ARBA" id="ARBA00004370"/>
    </source>
</evidence>
<keyword evidence="11" id="KW-0902">Two-component regulatory system</keyword>
<keyword evidence="12 16" id="KW-0472">Membrane</keyword>
<dbReference type="SMART" id="SM00304">
    <property type="entry name" value="HAMP"/>
    <property type="match status" value="1"/>
</dbReference>
<dbReference type="InterPro" id="IPR036097">
    <property type="entry name" value="HisK_dim/P_sf"/>
</dbReference>
<dbReference type="SMART" id="SM00448">
    <property type="entry name" value="REC"/>
    <property type="match status" value="2"/>
</dbReference>
<comment type="function">
    <text evidence="13">Member of the two-component regulatory system BvgS/BvgA. Phosphorylates BvgA via a four-step phosphorelay in response to environmental signals.</text>
</comment>
<dbReference type="Pfam" id="PF00072">
    <property type="entry name" value="Response_reg"/>
    <property type="match status" value="2"/>
</dbReference>
<evidence type="ECO:0000256" key="6">
    <source>
        <dbReference type="ARBA" id="ARBA00022692"/>
    </source>
</evidence>
<evidence type="ECO:0000256" key="12">
    <source>
        <dbReference type="ARBA" id="ARBA00023136"/>
    </source>
</evidence>
<reference evidence="20 21" key="1">
    <citation type="submission" date="2017-07" db="EMBL/GenBank/DDBJ databases">
        <title>Complete Genome Sequence of the cosmetic ferment Vitreoscilla filiformis (ATCC15551).</title>
        <authorList>
            <person name="Contreras S."/>
            <person name="Sagory-Zalkind P."/>
            <person name="Blanquart H."/>
            <person name="Iltis A."/>
            <person name="Morand S.C."/>
        </authorList>
    </citation>
    <scope>NUCLEOTIDE SEQUENCE [LARGE SCALE GENOMIC DNA]</scope>
    <source>
        <strain evidence="20 21">ATCC 15551</strain>
    </source>
</reference>
<evidence type="ECO:0000256" key="8">
    <source>
        <dbReference type="ARBA" id="ARBA00022777"/>
    </source>
</evidence>
<dbReference type="PROSITE" id="PS50885">
    <property type="entry name" value="HAMP"/>
    <property type="match status" value="1"/>
</dbReference>
<dbReference type="PANTHER" id="PTHR45339:SF1">
    <property type="entry name" value="HYBRID SIGNAL TRANSDUCTION HISTIDINE KINASE J"/>
    <property type="match status" value="1"/>
</dbReference>
<dbReference type="InterPro" id="IPR003594">
    <property type="entry name" value="HATPase_dom"/>
</dbReference>
<dbReference type="SUPFAM" id="SSF158472">
    <property type="entry name" value="HAMP domain-like"/>
    <property type="match status" value="1"/>
</dbReference>
<feature type="domain" description="Response regulatory" evidence="18">
    <location>
        <begin position="524"/>
        <end position="645"/>
    </location>
</feature>
<dbReference type="FunFam" id="1.10.287.130:FF:000004">
    <property type="entry name" value="Ethylene receptor 1"/>
    <property type="match status" value="1"/>
</dbReference>
<dbReference type="Gene3D" id="3.30.565.10">
    <property type="entry name" value="Histidine kinase-like ATPase, C-terminal domain"/>
    <property type="match status" value="1"/>
</dbReference>
<accession>A0A221KJH5</accession>
<evidence type="ECO:0000259" key="18">
    <source>
        <dbReference type="PROSITE" id="PS50110"/>
    </source>
</evidence>
<name>A0A221KJH5_VITFI</name>
<dbReference type="Gene3D" id="3.40.50.2300">
    <property type="match status" value="2"/>
</dbReference>
<evidence type="ECO:0000256" key="14">
    <source>
        <dbReference type="ARBA" id="ARBA00070152"/>
    </source>
</evidence>
<dbReference type="InterPro" id="IPR036890">
    <property type="entry name" value="HATPase_C_sf"/>
</dbReference>
<keyword evidence="5" id="KW-0808">Transferase</keyword>
<dbReference type="SMART" id="SM00387">
    <property type="entry name" value="HATPase_c"/>
    <property type="match status" value="1"/>
</dbReference>
<evidence type="ECO:0000256" key="15">
    <source>
        <dbReference type="PROSITE-ProRule" id="PRU00169"/>
    </source>
</evidence>
<evidence type="ECO:0000256" key="11">
    <source>
        <dbReference type="ARBA" id="ARBA00023012"/>
    </source>
</evidence>
<dbReference type="InterPro" id="IPR003661">
    <property type="entry name" value="HisK_dim/P_dom"/>
</dbReference>
<dbReference type="PRINTS" id="PR00344">
    <property type="entry name" value="BCTRLSENSOR"/>
</dbReference>
<dbReference type="EC" id="2.7.13.3" evidence="3"/>
<dbReference type="OrthoDB" id="8586880at2"/>
<dbReference type="CDD" id="cd17546">
    <property type="entry name" value="REC_hyHK_CKI1_RcsC-like"/>
    <property type="match status" value="2"/>
</dbReference>
<evidence type="ECO:0000313" key="20">
    <source>
        <dbReference type="EMBL" id="ASM79013.1"/>
    </source>
</evidence>
<evidence type="ECO:0000256" key="10">
    <source>
        <dbReference type="ARBA" id="ARBA00022989"/>
    </source>
</evidence>
<dbReference type="InterPro" id="IPR001789">
    <property type="entry name" value="Sig_transdc_resp-reg_receiver"/>
</dbReference>
<dbReference type="Gene3D" id="1.10.287.130">
    <property type="match status" value="1"/>
</dbReference>
<comment type="catalytic activity">
    <reaction evidence="1">
        <text>ATP + protein L-histidine = ADP + protein N-phospho-L-histidine.</text>
        <dbReference type="EC" id="2.7.13.3"/>
    </reaction>
</comment>
<dbReference type="SUPFAM" id="SSF47384">
    <property type="entry name" value="Homodimeric domain of signal transducing histidine kinase"/>
    <property type="match status" value="1"/>
</dbReference>
<evidence type="ECO:0000256" key="7">
    <source>
        <dbReference type="ARBA" id="ARBA00022741"/>
    </source>
</evidence>
<organism evidence="20 21">
    <name type="scientific">Vitreoscilla filiformis</name>
    <dbReference type="NCBI Taxonomy" id="63"/>
    <lineage>
        <taxon>Bacteria</taxon>
        <taxon>Pseudomonadati</taxon>
        <taxon>Pseudomonadota</taxon>
        <taxon>Betaproteobacteria</taxon>
        <taxon>Neisseriales</taxon>
        <taxon>Neisseriaceae</taxon>
        <taxon>Vitreoscilla</taxon>
    </lineage>
</organism>
<dbReference type="InterPro" id="IPR005467">
    <property type="entry name" value="His_kinase_dom"/>
</dbReference>
<dbReference type="SUPFAM" id="SSF52172">
    <property type="entry name" value="CheY-like"/>
    <property type="match status" value="2"/>
</dbReference>
<dbReference type="Pfam" id="PF00672">
    <property type="entry name" value="HAMP"/>
    <property type="match status" value="1"/>
</dbReference>
<feature type="modified residue" description="4-aspartylphosphate" evidence="15">
    <location>
        <position position="578"/>
    </location>
</feature>
<dbReference type="GO" id="GO:0016020">
    <property type="term" value="C:membrane"/>
    <property type="evidence" value="ECO:0007669"/>
    <property type="project" value="UniProtKB-SubCell"/>
</dbReference>
<feature type="domain" description="Response regulatory" evidence="18">
    <location>
        <begin position="669"/>
        <end position="785"/>
    </location>
</feature>
<feature type="domain" description="HAMP" evidence="19">
    <location>
        <begin position="181"/>
        <end position="233"/>
    </location>
</feature>
<gene>
    <name evidence="20" type="ORF">VITFI_CDS3236</name>
</gene>
<dbReference type="Pfam" id="PF02518">
    <property type="entry name" value="HATPase_c"/>
    <property type="match status" value="1"/>
</dbReference>
<sequence length="787" mass="86075">MQVLKTFWARLPFIGRLLLTACGALLLAGLAMVIIVSRNEVRELQLDLRTELAKELETLPPTISETVVIGDFATLQQVLDRYVGRPLVARIEFTEPSGTRIASTDVFASSTVPAWFLRTIGLTNMTGQTPVTIGGRVYGQLRIEMTAMPLAERAWRNLQGHLGILLLAIALDFMGIWWVLNNSLAPLAHLQKGAERLGAGHWDAHISVGGSPELRVVIASFNQMVDALATSDAQQRRQAAELEQHRHHLEQLVAQRTGELNFAKEVAEAANRAKSAFLANMSHEIRTPMNAIIGLVYLMRRELAGSRHVDRLDKIDHAAQHLLSVINDILDFSKIESGNLTLEALNFDIEGLFRSVQFLIDDRASAKELEIITRIDPALPLIVHGDRLHLGQILLNFASNAVKFTASGHISLRAKRLPANGDGAIWIRFEVSDTGIGLTPEQQARIFTPFEQADVSTTRHYGGTGLGLSISKRLTELMSGRVGLDSQVGQGSTFWVEIPFQPAMPAHDTPASDLGSPLLRTPLKVLVVDDLEEARESLCEMLAMLRHSVSSCASGPEALAWIQAQETQAQPFDLVILDWRMPGMDGLETANRIQAMAQRPLPILILATAYGREFPTDILQEAGIGVTLEKPITPSTLHEAIQTVVSGQRSALDSALPAPADHAHLAGRRVLLAEDNLVNQEIALAILNNAGLVVDVAADDQEAVEKATHTTYDLILMDIHMPHMDGFEATSAIKQLPGYNHIPILAMTANAFYEDRKACLAAGMVDHVAKPVNPDALLATLARWLHV</sequence>
<feature type="transmembrane region" description="Helical" evidence="16">
    <location>
        <begin position="162"/>
        <end position="180"/>
    </location>
</feature>
<dbReference type="EMBL" id="CP022423">
    <property type="protein sequence ID" value="ASM79013.1"/>
    <property type="molecule type" value="Genomic_DNA"/>
</dbReference>
<keyword evidence="10 16" id="KW-1133">Transmembrane helix</keyword>